<dbReference type="AlphaFoldDB" id="A0A1G9XLB6"/>
<evidence type="ECO:0000313" key="7">
    <source>
        <dbReference type="EMBL" id="SDM97639.1"/>
    </source>
</evidence>
<gene>
    <name evidence="7" type="ORF">SAMN05216544_1554</name>
</gene>
<evidence type="ECO:0000256" key="4">
    <source>
        <dbReference type="SAM" id="Coils"/>
    </source>
</evidence>
<dbReference type="InterPro" id="IPR001029">
    <property type="entry name" value="Flagellin_N"/>
</dbReference>
<protein>
    <recommendedName>
        <fullName evidence="3">Flagellin</fullName>
    </recommendedName>
</protein>
<keyword evidence="8" id="KW-1185">Reference proteome</keyword>
<dbReference type="SUPFAM" id="SSF64518">
    <property type="entry name" value="Phase 1 flagellin"/>
    <property type="match status" value="1"/>
</dbReference>
<comment type="subcellular location">
    <subcellularLocation>
        <location evidence="3">Secreted</location>
    </subcellularLocation>
    <subcellularLocation>
        <location evidence="3">Bacterial flagellum</location>
    </subcellularLocation>
</comment>
<dbReference type="InterPro" id="IPR001492">
    <property type="entry name" value="Flagellin"/>
</dbReference>
<keyword evidence="2 3" id="KW-0975">Bacterial flagellum</keyword>
<organism evidence="7 8">
    <name type="scientific">Lachnospira pectinoschiza</name>
    <dbReference type="NCBI Taxonomy" id="28052"/>
    <lineage>
        <taxon>Bacteria</taxon>
        <taxon>Bacillati</taxon>
        <taxon>Bacillota</taxon>
        <taxon>Clostridia</taxon>
        <taxon>Lachnospirales</taxon>
        <taxon>Lachnospiraceae</taxon>
        <taxon>Lachnospira</taxon>
    </lineage>
</organism>
<comment type="similarity">
    <text evidence="1 3">Belongs to the bacterial flagellin family.</text>
</comment>
<sequence>MSMRITNGMMVNSSLANIQVNKNQLNTLDTQLSTQKKINKPSEDPIVAIRALRLRSSLDKVTQYLDKNIPDADSWLSVTEDALDEGYLILSDLYNYCVQASTDSYSSAERKTIADSLENLKEAFYAEGDIDYAGRYVFTGFATDVPLTYQSDDTAADVDYTITQNFTRENLSLKTAYTNAYTNTDIINLDAKYDATTGRLVTPNVESVHRLQLAYKDIDTAKFSITDANGNTAAITIDDSGNVTTDNTLQTSDGNAITITHTVDDNYVPGEDEIAINTTTGELLLGENVYKDVYTNNTFSITYDKNNFIKGDLNPTMYFDCIDNISGIEYNKVQENIEYNINFSQKLKINTEANEGFDIYLGRNIDDLVTAVQNVLDLEDQIEQVNSMLTQDQYSDSSSQTKLNDILEGLTKQLELAEDKMTDVYEDGVGWMQSYQTTISECKADVGNRKTRLTLTKSRLTEQETNFKNLKSQNEDIDLEEVVVNYSAAQLVYNASLTASAKSVQQTLLDFL</sequence>
<dbReference type="PANTHER" id="PTHR42792">
    <property type="entry name" value="FLAGELLIN"/>
    <property type="match status" value="1"/>
</dbReference>
<name>A0A1G9XLB6_9FIRM</name>
<evidence type="ECO:0000313" key="8">
    <source>
        <dbReference type="Proteomes" id="UP000187651"/>
    </source>
</evidence>
<dbReference type="PANTHER" id="PTHR42792:SF1">
    <property type="entry name" value="FLAGELLAR HOOK-ASSOCIATED PROTEIN 3"/>
    <property type="match status" value="1"/>
</dbReference>
<keyword evidence="7" id="KW-0966">Cell projection</keyword>
<dbReference type="Pfam" id="PF00700">
    <property type="entry name" value="Flagellin_C"/>
    <property type="match status" value="1"/>
</dbReference>
<keyword evidence="4" id="KW-0175">Coiled coil</keyword>
<accession>A0A1G9XLB6</accession>
<dbReference type="Proteomes" id="UP000187651">
    <property type="component" value="Unassembled WGS sequence"/>
</dbReference>
<reference evidence="8" key="1">
    <citation type="submission" date="2016-10" db="EMBL/GenBank/DDBJ databases">
        <authorList>
            <person name="Varghese N."/>
            <person name="Submissions S."/>
        </authorList>
    </citation>
    <scope>NUCLEOTIDE SEQUENCE [LARGE SCALE GENOMIC DNA]</scope>
    <source>
        <strain evidence="8">M83</strain>
    </source>
</reference>
<feature type="coiled-coil region" evidence="4">
    <location>
        <begin position="400"/>
        <end position="427"/>
    </location>
</feature>
<keyword evidence="7" id="KW-0282">Flagellum</keyword>
<keyword evidence="3" id="KW-0964">Secreted</keyword>
<evidence type="ECO:0000256" key="2">
    <source>
        <dbReference type="ARBA" id="ARBA00023143"/>
    </source>
</evidence>
<feature type="domain" description="Flagellin C-terminal" evidence="6">
    <location>
        <begin position="436"/>
        <end position="512"/>
    </location>
</feature>
<evidence type="ECO:0000259" key="5">
    <source>
        <dbReference type="Pfam" id="PF00669"/>
    </source>
</evidence>
<dbReference type="Pfam" id="PF00669">
    <property type="entry name" value="Flagellin_N"/>
    <property type="match status" value="1"/>
</dbReference>
<evidence type="ECO:0000259" key="6">
    <source>
        <dbReference type="Pfam" id="PF00700"/>
    </source>
</evidence>
<dbReference type="InterPro" id="IPR046358">
    <property type="entry name" value="Flagellin_C"/>
</dbReference>
<proteinExistence type="inferred from homology"/>
<feature type="domain" description="Flagellin N-terminal" evidence="5">
    <location>
        <begin position="7"/>
        <end position="142"/>
    </location>
</feature>
<dbReference type="GO" id="GO:0005198">
    <property type="term" value="F:structural molecule activity"/>
    <property type="evidence" value="ECO:0007669"/>
    <property type="project" value="UniProtKB-UniRule"/>
</dbReference>
<dbReference type="GO" id="GO:0009288">
    <property type="term" value="C:bacterial-type flagellum"/>
    <property type="evidence" value="ECO:0007669"/>
    <property type="project" value="UniProtKB-SubCell"/>
</dbReference>
<keyword evidence="7" id="KW-0969">Cilium</keyword>
<comment type="function">
    <text evidence="3">Flagellin is the subunit protein which polymerizes to form the filaments of bacterial flagella.</text>
</comment>
<dbReference type="OrthoDB" id="9758307at2"/>
<dbReference type="GO" id="GO:0005576">
    <property type="term" value="C:extracellular region"/>
    <property type="evidence" value="ECO:0007669"/>
    <property type="project" value="UniProtKB-SubCell"/>
</dbReference>
<dbReference type="RefSeq" id="WP_074521651.1">
    <property type="nucleotide sequence ID" value="NZ_FNHZ01000004.1"/>
</dbReference>
<evidence type="ECO:0000256" key="1">
    <source>
        <dbReference type="ARBA" id="ARBA00005709"/>
    </source>
</evidence>
<evidence type="ECO:0000256" key="3">
    <source>
        <dbReference type="RuleBase" id="RU362073"/>
    </source>
</evidence>
<dbReference type="EMBL" id="FNHZ01000004">
    <property type="protein sequence ID" value="SDM97639.1"/>
    <property type="molecule type" value="Genomic_DNA"/>
</dbReference>
<dbReference type="Gene3D" id="1.20.1330.10">
    <property type="entry name" value="f41 fragment of flagellin, N-terminal domain"/>
    <property type="match status" value="1"/>
</dbReference>